<comment type="caution">
    <text evidence="1">The sequence shown here is derived from an EMBL/GenBank/DDBJ whole genome shotgun (WGS) entry which is preliminary data.</text>
</comment>
<dbReference type="AlphaFoldDB" id="A0A941E4S1"/>
<evidence type="ECO:0000313" key="2">
    <source>
        <dbReference type="Proteomes" id="UP000678545"/>
    </source>
</evidence>
<evidence type="ECO:0008006" key="3">
    <source>
        <dbReference type="Google" id="ProtNLM"/>
    </source>
</evidence>
<keyword evidence="2" id="KW-1185">Reference proteome</keyword>
<protein>
    <recommendedName>
        <fullName evidence="3">YqjK-like protein</fullName>
    </recommendedName>
</protein>
<reference evidence="1" key="1">
    <citation type="submission" date="2021-04" db="EMBL/GenBank/DDBJ databases">
        <title>novel species isolated from subtropical streams in China.</title>
        <authorList>
            <person name="Lu H."/>
        </authorList>
    </citation>
    <scope>NUCLEOTIDE SEQUENCE</scope>
    <source>
        <strain evidence="1">FT137W</strain>
    </source>
</reference>
<name>A0A941E4S1_9BURK</name>
<dbReference type="RefSeq" id="WP_212676055.1">
    <property type="nucleotide sequence ID" value="NZ_JAGSPJ010000005.1"/>
</dbReference>
<accession>A0A941E4S1</accession>
<organism evidence="1 2">
    <name type="scientific">Undibacterium fentianense</name>
    <dbReference type="NCBI Taxonomy" id="2828728"/>
    <lineage>
        <taxon>Bacteria</taxon>
        <taxon>Pseudomonadati</taxon>
        <taxon>Pseudomonadota</taxon>
        <taxon>Betaproteobacteria</taxon>
        <taxon>Burkholderiales</taxon>
        <taxon>Oxalobacteraceae</taxon>
        <taxon>Undibacterium</taxon>
    </lineage>
</organism>
<gene>
    <name evidence="1" type="ORF">KDM90_13075</name>
</gene>
<dbReference type="Proteomes" id="UP000678545">
    <property type="component" value="Unassembled WGS sequence"/>
</dbReference>
<dbReference type="EMBL" id="JAGSPJ010000005">
    <property type="protein sequence ID" value="MBR7800936.1"/>
    <property type="molecule type" value="Genomic_DNA"/>
</dbReference>
<evidence type="ECO:0000313" key="1">
    <source>
        <dbReference type="EMBL" id="MBR7800936.1"/>
    </source>
</evidence>
<proteinExistence type="predicted"/>
<sequence>MTEQSKHQQNQATSLVARKKAVLERCRQQREQLIWQAAQIHHELKFVELGLQVASTIRFNVRHSPLVTAASVAASVAALYFAPRTALYRVVKIGLRLQKIWHYLPTDLKNRLGAGIAACFRTSARDQDEQVDKPDY</sequence>